<dbReference type="GO" id="GO:0016831">
    <property type="term" value="F:carboxy-lyase activity"/>
    <property type="evidence" value="ECO:0007669"/>
    <property type="project" value="UniProtKB-KW"/>
</dbReference>
<dbReference type="RefSeq" id="WP_210208649.1">
    <property type="nucleotide sequence ID" value="NZ_NPEX01000364.1"/>
</dbReference>
<protein>
    <recommendedName>
        <fullName evidence="3">Thiamine pyrophosphate enzyme TPP-binding domain-containing protein</fullName>
    </recommendedName>
</protein>
<dbReference type="Proteomes" id="UP000249130">
    <property type="component" value="Unassembled WGS sequence"/>
</dbReference>
<keyword evidence="5" id="KW-1185">Reference proteome</keyword>
<dbReference type="GO" id="GO:0044281">
    <property type="term" value="P:small molecule metabolic process"/>
    <property type="evidence" value="ECO:0007669"/>
    <property type="project" value="UniProtKB-ARBA"/>
</dbReference>
<gene>
    <name evidence="4" type="ORF">CH341_27935</name>
</gene>
<dbReference type="PANTHER" id="PTHR42818:SF1">
    <property type="entry name" value="SULFOPYRUVATE DECARBOXYLASE"/>
    <property type="match status" value="1"/>
</dbReference>
<evidence type="ECO:0000259" key="3">
    <source>
        <dbReference type="Pfam" id="PF02775"/>
    </source>
</evidence>
<keyword evidence="2" id="KW-0456">Lyase</keyword>
<name>A0A327KJP2_9BRAD</name>
<dbReference type="SUPFAM" id="SSF52518">
    <property type="entry name" value="Thiamin diphosphate-binding fold (THDP-binding)"/>
    <property type="match status" value="1"/>
</dbReference>
<dbReference type="Pfam" id="PF02775">
    <property type="entry name" value="TPP_enzyme_C"/>
    <property type="match status" value="1"/>
</dbReference>
<proteinExistence type="predicted"/>
<evidence type="ECO:0000313" key="5">
    <source>
        <dbReference type="Proteomes" id="UP000249130"/>
    </source>
</evidence>
<feature type="domain" description="Thiamine pyrophosphate enzyme TPP-binding" evidence="3">
    <location>
        <begin position="39"/>
        <end position="156"/>
    </location>
</feature>
<dbReference type="PANTHER" id="PTHR42818">
    <property type="entry name" value="SULFOPYRUVATE DECARBOXYLASE SUBUNIT ALPHA"/>
    <property type="match status" value="1"/>
</dbReference>
<comment type="caution">
    <text evidence="4">The sequence shown here is derived from an EMBL/GenBank/DDBJ whole genome shotgun (WGS) entry which is preliminary data.</text>
</comment>
<accession>A0A327KJP2</accession>
<dbReference type="EMBL" id="NPEX01000364">
    <property type="protein sequence ID" value="RAI38401.1"/>
    <property type="molecule type" value="Genomic_DNA"/>
</dbReference>
<dbReference type="InterPro" id="IPR051818">
    <property type="entry name" value="TPP_dependent_decarboxylase"/>
</dbReference>
<dbReference type="AlphaFoldDB" id="A0A327KJP2"/>
<sequence>MRAADAMAVLAKHRGDAVVVCALGMAANEWWAATQSEDTFYMHGAMGFAASFALGLAAARPELPVWVINADGSLCMNLGCLLTEAQQAPRNLRHFLVDNGVYQTVGAVPMVNRGRTDFAAMARAAGIPRAVAISDTAALDAALPELLAGDGPVFADLQVEPDTSHRAIPPMPYEGPEMKYRFGRALEKRLGITVFGPQGY</sequence>
<evidence type="ECO:0000256" key="2">
    <source>
        <dbReference type="ARBA" id="ARBA00023239"/>
    </source>
</evidence>
<reference evidence="4 5" key="1">
    <citation type="submission" date="2017-07" db="EMBL/GenBank/DDBJ databases">
        <title>Draft Genome Sequences of Select Purple Nonsulfur Bacteria.</title>
        <authorList>
            <person name="Lasarre B."/>
            <person name="Mckinlay J.B."/>
        </authorList>
    </citation>
    <scope>NUCLEOTIDE SEQUENCE [LARGE SCALE GENOMIC DNA]</scope>
    <source>
        <strain evidence="4 5">DSM 5909</strain>
    </source>
</reference>
<dbReference type="Gene3D" id="3.40.50.970">
    <property type="match status" value="1"/>
</dbReference>
<organism evidence="4 5">
    <name type="scientific">Rhodoplanes roseus</name>
    <dbReference type="NCBI Taxonomy" id="29409"/>
    <lineage>
        <taxon>Bacteria</taxon>
        <taxon>Pseudomonadati</taxon>
        <taxon>Pseudomonadota</taxon>
        <taxon>Alphaproteobacteria</taxon>
        <taxon>Hyphomicrobiales</taxon>
        <taxon>Nitrobacteraceae</taxon>
        <taxon>Rhodoplanes</taxon>
    </lineage>
</organism>
<dbReference type="InterPro" id="IPR011766">
    <property type="entry name" value="TPP_enzyme_TPP-bd"/>
</dbReference>
<dbReference type="InterPro" id="IPR029061">
    <property type="entry name" value="THDP-binding"/>
</dbReference>
<evidence type="ECO:0000313" key="4">
    <source>
        <dbReference type="EMBL" id="RAI38401.1"/>
    </source>
</evidence>
<evidence type="ECO:0000256" key="1">
    <source>
        <dbReference type="ARBA" id="ARBA00022793"/>
    </source>
</evidence>
<keyword evidence="1" id="KW-0210">Decarboxylase</keyword>
<dbReference type="GO" id="GO:0030976">
    <property type="term" value="F:thiamine pyrophosphate binding"/>
    <property type="evidence" value="ECO:0007669"/>
    <property type="project" value="InterPro"/>
</dbReference>